<feature type="region of interest" description="Disordered" evidence="4">
    <location>
        <begin position="1"/>
        <end position="24"/>
    </location>
</feature>
<reference evidence="6 7" key="1">
    <citation type="submission" date="2023-07" db="EMBL/GenBank/DDBJ databases">
        <title>Genomic Encyclopedia of Type Strains, Phase IV (KMG-IV): sequencing the most valuable type-strain genomes for metagenomic binning, comparative biology and taxonomic classification.</title>
        <authorList>
            <person name="Goeker M."/>
        </authorList>
    </citation>
    <scope>NUCLEOTIDE SEQUENCE [LARGE SCALE GENOMIC DNA]</scope>
    <source>
        <strain evidence="6 7">DSM 19619</strain>
    </source>
</reference>
<dbReference type="SMART" id="SM00895">
    <property type="entry name" value="FCD"/>
    <property type="match status" value="1"/>
</dbReference>
<dbReference type="GO" id="GO:0003677">
    <property type="term" value="F:DNA binding"/>
    <property type="evidence" value="ECO:0007669"/>
    <property type="project" value="UniProtKB-KW"/>
</dbReference>
<gene>
    <name evidence="6" type="ORF">QO011_002091</name>
</gene>
<evidence type="ECO:0000256" key="1">
    <source>
        <dbReference type="ARBA" id="ARBA00023015"/>
    </source>
</evidence>
<feature type="domain" description="HTH gntR-type" evidence="5">
    <location>
        <begin position="28"/>
        <end position="95"/>
    </location>
</feature>
<dbReference type="InterPro" id="IPR008920">
    <property type="entry name" value="TF_FadR/GntR_C"/>
</dbReference>
<dbReference type="Proteomes" id="UP001242480">
    <property type="component" value="Unassembled WGS sequence"/>
</dbReference>
<dbReference type="InterPro" id="IPR011711">
    <property type="entry name" value="GntR_C"/>
</dbReference>
<protein>
    <submittedName>
        <fullName evidence="6">DNA-binding GntR family transcriptional regulator</fullName>
    </submittedName>
</protein>
<organism evidence="6 7">
    <name type="scientific">Labrys wisconsinensis</name>
    <dbReference type="NCBI Taxonomy" id="425677"/>
    <lineage>
        <taxon>Bacteria</taxon>
        <taxon>Pseudomonadati</taxon>
        <taxon>Pseudomonadota</taxon>
        <taxon>Alphaproteobacteria</taxon>
        <taxon>Hyphomicrobiales</taxon>
        <taxon>Xanthobacteraceae</taxon>
        <taxon>Labrys</taxon>
    </lineage>
</organism>
<dbReference type="Gene3D" id="1.20.120.530">
    <property type="entry name" value="GntR ligand-binding domain-like"/>
    <property type="match status" value="1"/>
</dbReference>
<dbReference type="RefSeq" id="WP_307271265.1">
    <property type="nucleotide sequence ID" value="NZ_JAUSVX010000003.1"/>
</dbReference>
<evidence type="ECO:0000313" key="7">
    <source>
        <dbReference type="Proteomes" id="UP001242480"/>
    </source>
</evidence>
<dbReference type="Gene3D" id="1.10.10.10">
    <property type="entry name" value="Winged helix-like DNA-binding domain superfamily/Winged helix DNA-binding domain"/>
    <property type="match status" value="1"/>
</dbReference>
<evidence type="ECO:0000256" key="2">
    <source>
        <dbReference type="ARBA" id="ARBA00023125"/>
    </source>
</evidence>
<dbReference type="InterPro" id="IPR036388">
    <property type="entry name" value="WH-like_DNA-bd_sf"/>
</dbReference>
<dbReference type="SUPFAM" id="SSF46785">
    <property type="entry name" value="Winged helix' DNA-binding domain"/>
    <property type="match status" value="1"/>
</dbReference>
<dbReference type="CDD" id="cd07377">
    <property type="entry name" value="WHTH_GntR"/>
    <property type="match status" value="1"/>
</dbReference>
<comment type="caution">
    <text evidence="6">The sequence shown here is derived from an EMBL/GenBank/DDBJ whole genome shotgun (WGS) entry which is preliminary data.</text>
</comment>
<dbReference type="InterPro" id="IPR036390">
    <property type="entry name" value="WH_DNA-bd_sf"/>
</dbReference>
<keyword evidence="1" id="KW-0805">Transcription regulation</keyword>
<dbReference type="PANTHER" id="PTHR43537:SF45">
    <property type="entry name" value="GNTR FAMILY REGULATORY PROTEIN"/>
    <property type="match status" value="1"/>
</dbReference>
<keyword evidence="2 6" id="KW-0238">DNA-binding</keyword>
<dbReference type="PROSITE" id="PS50949">
    <property type="entry name" value="HTH_GNTR"/>
    <property type="match status" value="1"/>
</dbReference>
<evidence type="ECO:0000259" key="5">
    <source>
        <dbReference type="PROSITE" id="PS50949"/>
    </source>
</evidence>
<dbReference type="SUPFAM" id="SSF48008">
    <property type="entry name" value="GntR ligand-binding domain-like"/>
    <property type="match status" value="1"/>
</dbReference>
<keyword evidence="7" id="KW-1185">Reference proteome</keyword>
<proteinExistence type="predicted"/>
<evidence type="ECO:0000256" key="4">
    <source>
        <dbReference type="SAM" id="MobiDB-lite"/>
    </source>
</evidence>
<keyword evidence="3" id="KW-0804">Transcription</keyword>
<dbReference type="EMBL" id="JAUSVX010000003">
    <property type="protein sequence ID" value="MDQ0469080.1"/>
    <property type="molecule type" value="Genomic_DNA"/>
</dbReference>
<sequence>MSEAIATAQSVTGGQAAPSGPRGGVRRLTTAAAIHAELREGIVSMRLLPGAALQEKRLTQHFAVSRTPLREALIRLAEEGLVDIFPQSGTFVSRIPVAAIPEAVVIRQALEDTTIARAAAGAGPAELARLDAILSWQRHLAEAGDQRAFHEADESFHETIAAIAGYPGIWRLLTQVKTQIDRARRLTLPVPGRMAHVVGDHAVIRDAIAAHDVEAARAAMRHHLSAVIPDVETLRLQHPDYFA</sequence>
<dbReference type="PANTHER" id="PTHR43537">
    <property type="entry name" value="TRANSCRIPTIONAL REGULATOR, GNTR FAMILY"/>
    <property type="match status" value="1"/>
</dbReference>
<evidence type="ECO:0000256" key="3">
    <source>
        <dbReference type="ARBA" id="ARBA00023163"/>
    </source>
</evidence>
<dbReference type="Pfam" id="PF00392">
    <property type="entry name" value="GntR"/>
    <property type="match status" value="1"/>
</dbReference>
<evidence type="ECO:0000313" key="6">
    <source>
        <dbReference type="EMBL" id="MDQ0469080.1"/>
    </source>
</evidence>
<name>A0ABU0J612_9HYPH</name>
<dbReference type="SMART" id="SM00345">
    <property type="entry name" value="HTH_GNTR"/>
    <property type="match status" value="1"/>
</dbReference>
<dbReference type="InterPro" id="IPR000524">
    <property type="entry name" value="Tscrpt_reg_HTH_GntR"/>
</dbReference>
<dbReference type="Pfam" id="PF07729">
    <property type="entry name" value="FCD"/>
    <property type="match status" value="1"/>
</dbReference>
<accession>A0ABU0J612</accession>
<dbReference type="PRINTS" id="PR00035">
    <property type="entry name" value="HTHGNTR"/>
</dbReference>